<dbReference type="EMBL" id="KQ971352">
    <property type="protein sequence ID" value="KYB26748.1"/>
    <property type="molecule type" value="Genomic_DNA"/>
</dbReference>
<evidence type="ECO:0000313" key="1">
    <source>
        <dbReference type="EMBL" id="KYB26748.1"/>
    </source>
</evidence>
<proteinExistence type="predicted"/>
<evidence type="ECO:0000313" key="2">
    <source>
        <dbReference type="Proteomes" id="UP000007266"/>
    </source>
</evidence>
<dbReference type="AlphaFoldDB" id="A0A139WFH5"/>
<dbReference type="InParanoid" id="A0A139WFH5"/>
<organism evidence="1 2">
    <name type="scientific">Tribolium castaneum</name>
    <name type="common">Red flour beetle</name>
    <dbReference type="NCBI Taxonomy" id="7070"/>
    <lineage>
        <taxon>Eukaryota</taxon>
        <taxon>Metazoa</taxon>
        <taxon>Ecdysozoa</taxon>
        <taxon>Arthropoda</taxon>
        <taxon>Hexapoda</taxon>
        <taxon>Insecta</taxon>
        <taxon>Pterygota</taxon>
        <taxon>Neoptera</taxon>
        <taxon>Endopterygota</taxon>
        <taxon>Coleoptera</taxon>
        <taxon>Polyphaga</taxon>
        <taxon>Cucujiformia</taxon>
        <taxon>Tenebrionidae</taxon>
        <taxon>Tenebrionidae incertae sedis</taxon>
        <taxon>Tribolium</taxon>
    </lineage>
</organism>
<sequence length="42" mass="5164">MPRVEEGWCRPNGMLTRTVCMYRVWQFPKIRWSKEALQLRLP</sequence>
<reference evidence="1 2" key="1">
    <citation type="journal article" date="2008" name="Nature">
        <title>The genome of the model beetle and pest Tribolium castaneum.</title>
        <authorList>
            <consortium name="Tribolium Genome Sequencing Consortium"/>
            <person name="Richards S."/>
            <person name="Gibbs R.A."/>
            <person name="Weinstock G.M."/>
            <person name="Brown S.J."/>
            <person name="Denell R."/>
            <person name="Beeman R.W."/>
            <person name="Gibbs R."/>
            <person name="Beeman R.W."/>
            <person name="Brown S.J."/>
            <person name="Bucher G."/>
            <person name="Friedrich M."/>
            <person name="Grimmelikhuijzen C.J."/>
            <person name="Klingler M."/>
            <person name="Lorenzen M."/>
            <person name="Richards S."/>
            <person name="Roth S."/>
            <person name="Schroder R."/>
            <person name="Tautz D."/>
            <person name="Zdobnov E.M."/>
            <person name="Muzny D."/>
            <person name="Gibbs R.A."/>
            <person name="Weinstock G.M."/>
            <person name="Attaway T."/>
            <person name="Bell S."/>
            <person name="Buhay C.J."/>
            <person name="Chandrabose M.N."/>
            <person name="Chavez D."/>
            <person name="Clerk-Blankenburg K.P."/>
            <person name="Cree A."/>
            <person name="Dao M."/>
            <person name="Davis C."/>
            <person name="Chacko J."/>
            <person name="Dinh H."/>
            <person name="Dugan-Rocha S."/>
            <person name="Fowler G."/>
            <person name="Garner T.T."/>
            <person name="Garnes J."/>
            <person name="Gnirke A."/>
            <person name="Hawes A."/>
            <person name="Hernandez J."/>
            <person name="Hines S."/>
            <person name="Holder M."/>
            <person name="Hume J."/>
            <person name="Jhangiani S.N."/>
            <person name="Joshi V."/>
            <person name="Khan Z.M."/>
            <person name="Jackson L."/>
            <person name="Kovar C."/>
            <person name="Kowis A."/>
            <person name="Lee S."/>
            <person name="Lewis L.R."/>
            <person name="Margolis J."/>
            <person name="Morgan M."/>
            <person name="Nazareth L.V."/>
            <person name="Nguyen N."/>
            <person name="Okwuonu G."/>
            <person name="Parker D."/>
            <person name="Richards S."/>
            <person name="Ruiz S.J."/>
            <person name="Santibanez J."/>
            <person name="Savard J."/>
            <person name="Scherer S.E."/>
            <person name="Schneider B."/>
            <person name="Sodergren E."/>
            <person name="Tautz D."/>
            <person name="Vattahil S."/>
            <person name="Villasana D."/>
            <person name="White C.S."/>
            <person name="Wright R."/>
            <person name="Park Y."/>
            <person name="Beeman R.W."/>
            <person name="Lord J."/>
            <person name="Oppert B."/>
            <person name="Lorenzen M."/>
            <person name="Brown S."/>
            <person name="Wang L."/>
            <person name="Savard J."/>
            <person name="Tautz D."/>
            <person name="Richards S."/>
            <person name="Weinstock G."/>
            <person name="Gibbs R.A."/>
            <person name="Liu Y."/>
            <person name="Worley K."/>
            <person name="Weinstock G."/>
            <person name="Elsik C.G."/>
            <person name="Reese J.T."/>
            <person name="Elhaik E."/>
            <person name="Landan G."/>
            <person name="Graur D."/>
            <person name="Arensburger P."/>
            <person name="Atkinson P."/>
            <person name="Beeman R.W."/>
            <person name="Beidler J."/>
            <person name="Brown S.J."/>
            <person name="Demuth J.P."/>
            <person name="Drury D.W."/>
            <person name="Du Y.Z."/>
            <person name="Fujiwara H."/>
            <person name="Lorenzen M."/>
            <person name="Maselli V."/>
            <person name="Osanai M."/>
            <person name="Park Y."/>
            <person name="Robertson H.M."/>
            <person name="Tu Z."/>
            <person name="Wang J.J."/>
            <person name="Wang S."/>
            <person name="Richards S."/>
            <person name="Song H."/>
            <person name="Zhang L."/>
            <person name="Sodergren E."/>
            <person name="Werner D."/>
            <person name="Stanke M."/>
            <person name="Morgenstern B."/>
            <person name="Solovyev V."/>
            <person name="Kosarev P."/>
            <person name="Brown G."/>
            <person name="Chen H.C."/>
            <person name="Ermolaeva O."/>
            <person name="Hlavina W."/>
            <person name="Kapustin Y."/>
            <person name="Kiryutin B."/>
            <person name="Kitts P."/>
            <person name="Maglott D."/>
            <person name="Pruitt K."/>
            <person name="Sapojnikov V."/>
            <person name="Souvorov A."/>
            <person name="Mackey A.J."/>
            <person name="Waterhouse R.M."/>
            <person name="Wyder S."/>
            <person name="Zdobnov E.M."/>
            <person name="Zdobnov E.M."/>
            <person name="Wyder S."/>
            <person name="Kriventseva E.V."/>
            <person name="Kadowaki T."/>
            <person name="Bork P."/>
            <person name="Aranda M."/>
            <person name="Bao R."/>
            <person name="Beermann A."/>
            <person name="Berns N."/>
            <person name="Bolognesi R."/>
            <person name="Bonneton F."/>
            <person name="Bopp D."/>
            <person name="Brown S.J."/>
            <person name="Bucher G."/>
            <person name="Butts T."/>
            <person name="Chaumot A."/>
            <person name="Denell R.E."/>
            <person name="Ferrier D.E."/>
            <person name="Friedrich M."/>
            <person name="Gordon C.M."/>
            <person name="Jindra M."/>
            <person name="Klingler M."/>
            <person name="Lan Q."/>
            <person name="Lattorff H.M."/>
            <person name="Laudet V."/>
            <person name="von Levetsow C."/>
            <person name="Liu Z."/>
            <person name="Lutz R."/>
            <person name="Lynch J.A."/>
            <person name="da Fonseca R.N."/>
            <person name="Posnien N."/>
            <person name="Reuter R."/>
            <person name="Roth S."/>
            <person name="Savard J."/>
            <person name="Schinko J.B."/>
            <person name="Schmitt C."/>
            <person name="Schoppmeier M."/>
            <person name="Schroder R."/>
            <person name="Shippy T.D."/>
            <person name="Simonnet F."/>
            <person name="Marques-Souza H."/>
            <person name="Tautz D."/>
            <person name="Tomoyasu Y."/>
            <person name="Trauner J."/>
            <person name="Van der Zee M."/>
            <person name="Vervoort M."/>
            <person name="Wittkopp N."/>
            <person name="Wimmer E.A."/>
            <person name="Yang X."/>
            <person name="Jones A.K."/>
            <person name="Sattelle D.B."/>
            <person name="Ebert P.R."/>
            <person name="Nelson D."/>
            <person name="Scott J.G."/>
            <person name="Beeman R.W."/>
            <person name="Muthukrishnan S."/>
            <person name="Kramer K.J."/>
            <person name="Arakane Y."/>
            <person name="Beeman R.W."/>
            <person name="Zhu Q."/>
            <person name="Hogenkamp D."/>
            <person name="Dixit R."/>
            <person name="Oppert B."/>
            <person name="Jiang H."/>
            <person name="Zou Z."/>
            <person name="Marshall J."/>
            <person name="Elpidina E."/>
            <person name="Vinokurov K."/>
            <person name="Oppert C."/>
            <person name="Zou Z."/>
            <person name="Evans J."/>
            <person name="Lu Z."/>
            <person name="Zhao P."/>
            <person name="Sumathipala N."/>
            <person name="Altincicek B."/>
            <person name="Vilcinskas A."/>
            <person name="Williams M."/>
            <person name="Hultmark D."/>
            <person name="Hetru C."/>
            <person name="Jiang H."/>
            <person name="Grimmelikhuijzen C.J."/>
            <person name="Hauser F."/>
            <person name="Cazzamali G."/>
            <person name="Williamson M."/>
            <person name="Park Y."/>
            <person name="Li B."/>
            <person name="Tanaka Y."/>
            <person name="Predel R."/>
            <person name="Neupert S."/>
            <person name="Schachtner J."/>
            <person name="Verleyen P."/>
            <person name="Raible F."/>
            <person name="Bork P."/>
            <person name="Friedrich M."/>
            <person name="Walden K.K."/>
            <person name="Robertson H.M."/>
            <person name="Angeli S."/>
            <person name="Foret S."/>
            <person name="Bucher G."/>
            <person name="Schuetz S."/>
            <person name="Maleszka R."/>
            <person name="Wimmer E.A."/>
            <person name="Beeman R.W."/>
            <person name="Lorenzen M."/>
            <person name="Tomoyasu Y."/>
            <person name="Miller S.C."/>
            <person name="Grossmann D."/>
            <person name="Bucher G."/>
        </authorList>
    </citation>
    <scope>NUCLEOTIDE SEQUENCE [LARGE SCALE GENOMIC DNA]</scope>
    <source>
        <strain evidence="1 2">Georgia GA2</strain>
    </source>
</reference>
<gene>
    <name evidence="1" type="primary">AUGUSTUS-3.0.2_33654</name>
    <name evidence="1" type="ORF">TcasGA2_TC033654</name>
</gene>
<dbReference type="Proteomes" id="UP000007266">
    <property type="component" value="Linkage group 7"/>
</dbReference>
<protein>
    <submittedName>
        <fullName evidence="1">Uncharacterized protein</fullName>
    </submittedName>
</protein>
<name>A0A139WFH5_TRICA</name>
<accession>A0A139WFH5</accession>
<reference evidence="1 2" key="2">
    <citation type="journal article" date="2010" name="Nucleic Acids Res.">
        <title>BeetleBase in 2010: revisions to provide comprehensive genomic information for Tribolium castaneum.</title>
        <authorList>
            <person name="Kim H.S."/>
            <person name="Murphy T."/>
            <person name="Xia J."/>
            <person name="Caragea D."/>
            <person name="Park Y."/>
            <person name="Beeman R.W."/>
            <person name="Lorenzen M.D."/>
            <person name="Butcher S."/>
            <person name="Manak J.R."/>
            <person name="Brown S.J."/>
        </authorList>
    </citation>
    <scope>GENOME REANNOTATION</scope>
    <source>
        <strain evidence="1 2">Georgia GA2</strain>
    </source>
</reference>
<keyword evidence="2" id="KW-1185">Reference proteome</keyword>